<evidence type="ECO:0000256" key="3">
    <source>
        <dbReference type="ARBA" id="ARBA00023015"/>
    </source>
</evidence>
<dbReference type="GO" id="GO:0005516">
    <property type="term" value="F:calmodulin binding"/>
    <property type="evidence" value="ECO:0007669"/>
    <property type="project" value="InterPro"/>
</dbReference>
<keyword evidence="4" id="KW-0238">DNA-binding</keyword>
<keyword evidence="7" id="KW-0539">Nucleus</keyword>
<dbReference type="AlphaFoldDB" id="A0AAP0RDW3"/>
<evidence type="ECO:0000256" key="5">
    <source>
        <dbReference type="ARBA" id="ARBA00023159"/>
    </source>
</evidence>
<evidence type="ECO:0000259" key="9">
    <source>
        <dbReference type="Pfam" id="PF07887"/>
    </source>
</evidence>
<dbReference type="Proteomes" id="UP001415857">
    <property type="component" value="Unassembled WGS sequence"/>
</dbReference>
<keyword evidence="3" id="KW-0805">Transcription regulation</keyword>
<evidence type="ECO:0000259" key="11">
    <source>
        <dbReference type="Pfam" id="PF20452"/>
    </source>
</evidence>
<evidence type="ECO:0000256" key="1">
    <source>
        <dbReference type="ARBA" id="ARBA00004123"/>
    </source>
</evidence>
<dbReference type="GO" id="GO:0005634">
    <property type="term" value="C:nucleus"/>
    <property type="evidence" value="ECO:0007669"/>
    <property type="project" value="UniProtKB-SubCell"/>
</dbReference>
<evidence type="ECO:0000256" key="4">
    <source>
        <dbReference type="ARBA" id="ARBA00023125"/>
    </source>
</evidence>
<dbReference type="GO" id="GO:0080142">
    <property type="term" value="P:regulation of salicylic acid biosynthetic process"/>
    <property type="evidence" value="ECO:0007669"/>
    <property type="project" value="TreeGrafter"/>
</dbReference>
<evidence type="ECO:0008006" key="14">
    <source>
        <dbReference type="Google" id="ProtNLM"/>
    </source>
</evidence>
<keyword evidence="13" id="KW-1185">Reference proteome</keyword>
<feature type="region of interest" description="Disordered" evidence="8">
    <location>
        <begin position="1"/>
        <end position="32"/>
    </location>
</feature>
<evidence type="ECO:0000256" key="6">
    <source>
        <dbReference type="ARBA" id="ARBA00023163"/>
    </source>
</evidence>
<dbReference type="InterPro" id="IPR046831">
    <property type="entry name" value="Calmodulin_bind_N"/>
</dbReference>
<evidence type="ECO:0000259" key="10">
    <source>
        <dbReference type="Pfam" id="PF20451"/>
    </source>
</evidence>
<proteinExistence type="inferred from homology"/>
<accession>A0AAP0RDW3</accession>
<feature type="domain" description="Calmodulin binding protein central" evidence="10">
    <location>
        <begin position="261"/>
        <end position="327"/>
    </location>
</feature>
<reference evidence="12 13" key="1">
    <citation type="journal article" date="2024" name="Plant J.">
        <title>Genome sequences and population genomics reveal climatic adaptation and genomic divergence between two closely related sweetgum species.</title>
        <authorList>
            <person name="Xu W.Q."/>
            <person name="Ren C.Q."/>
            <person name="Zhang X.Y."/>
            <person name="Comes H.P."/>
            <person name="Liu X.H."/>
            <person name="Li Y.G."/>
            <person name="Kettle C.J."/>
            <person name="Jalonen R."/>
            <person name="Gaisberger H."/>
            <person name="Ma Y.Z."/>
            <person name="Qiu Y.X."/>
        </authorList>
    </citation>
    <scope>NUCLEOTIDE SEQUENCE [LARGE SCALE GENOMIC DNA]</scope>
    <source>
        <strain evidence="12">Hangzhou</strain>
    </source>
</reference>
<gene>
    <name evidence="12" type="ORF">L1049_023013</name>
</gene>
<protein>
    <recommendedName>
        <fullName evidence="14">Calmodulin-binding protein 60 E</fullName>
    </recommendedName>
</protein>
<dbReference type="Pfam" id="PF20452">
    <property type="entry name" value="Calmod_bind_C"/>
    <property type="match status" value="1"/>
</dbReference>
<dbReference type="PANTHER" id="PTHR31713">
    <property type="entry name" value="OS02G0177800 PROTEIN"/>
    <property type="match status" value="1"/>
</dbReference>
<evidence type="ECO:0000256" key="7">
    <source>
        <dbReference type="ARBA" id="ARBA00023242"/>
    </source>
</evidence>
<evidence type="ECO:0000256" key="8">
    <source>
        <dbReference type="SAM" id="MobiDB-lite"/>
    </source>
</evidence>
<organism evidence="12 13">
    <name type="scientific">Liquidambar formosana</name>
    <name type="common">Formosan gum</name>
    <dbReference type="NCBI Taxonomy" id="63359"/>
    <lineage>
        <taxon>Eukaryota</taxon>
        <taxon>Viridiplantae</taxon>
        <taxon>Streptophyta</taxon>
        <taxon>Embryophyta</taxon>
        <taxon>Tracheophyta</taxon>
        <taxon>Spermatophyta</taxon>
        <taxon>Magnoliopsida</taxon>
        <taxon>eudicotyledons</taxon>
        <taxon>Gunneridae</taxon>
        <taxon>Pentapetalae</taxon>
        <taxon>Saxifragales</taxon>
        <taxon>Altingiaceae</taxon>
        <taxon>Liquidambar</taxon>
    </lineage>
</organism>
<comment type="caution">
    <text evidence="12">The sequence shown here is derived from an EMBL/GenBank/DDBJ whole genome shotgun (WGS) entry which is preliminary data.</text>
</comment>
<keyword evidence="5" id="KW-0010">Activator</keyword>
<evidence type="ECO:0000313" key="12">
    <source>
        <dbReference type="EMBL" id="KAK9275744.1"/>
    </source>
</evidence>
<comment type="subcellular location">
    <subcellularLocation>
        <location evidence="1">Nucleus</location>
    </subcellularLocation>
</comment>
<feature type="compositionally biased region" description="Basic and acidic residues" evidence="8">
    <location>
        <begin position="1"/>
        <end position="18"/>
    </location>
</feature>
<dbReference type="GO" id="GO:0003700">
    <property type="term" value="F:DNA-binding transcription factor activity"/>
    <property type="evidence" value="ECO:0007669"/>
    <property type="project" value="TreeGrafter"/>
</dbReference>
<dbReference type="Pfam" id="PF20451">
    <property type="entry name" value="Calmod_bind_M"/>
    <property type="match status" value="1"/>
</dbReference>
<dbReference type="EMBL" id="JBBPBK010000011">
    <property type="protein sequence ID" value="KAK9275744.1"/>
    <property type="molecule type" value="Genomic_DNA"/>
</dbReference>
<keyword evidence="6" id="KW-0804">Transcription</keyword>
<comment type="similarity">
    <text evidence="2">Belongs to the plant ACBP60 protein family.</text>
</comment>
<dbReference type="InterPro" id="IPR012416">
    <property type="entry name" value="CBP60"/>
</dbReference>
<dbReference type="Pfam" id="PF07887">
    <property type="entry name" value="Calmodulin_bind"/>
    <property type="match status" value="1"/>
</dbReference>
<evidence type="ECO:0000313" key="13">
    <source>
        <dbReference type="Proteomes" id="UP001415857"/>
    </source>
</evidence>
<sequence>MESSRNKRVEKRGYDHQSVEGADGMPESKKPKMPALASVIVEAMKVDSLQRLCSSLEPLLRRIVSEEVERALTKLGPAKLVGSFSSGRSSPPRIEGSERKNLQLHFKTRMPPHLFTGGKVEGEQGTSIHVVLLDQSTGTVVQAGPESVAKLNVVVLEGDFNEEADDDWTKDHFESQEIKEREGKRPLLTGDLQVILKEGVGTLGDLIFTDNSSWIRSRKFRLGVKAAPGLCEGIRIREGKTEAFAVKDHRGELYKKHYPPALHDEVWRLDRIAKDGALHKKLIKADIITVEDFLRDLVRDSRRLRNILGSGMSNRMWESTVEHAKTCILDGKLYVYYNNGTHCTGVVFNHIYELRGLIADGQFLPLESLTHNQKISVDSLVKSAYDNWNQVVEYDGKVLNSINNSKGTRSSAATIADHSHVMDHYFTTTQNTQHYISSEPSPQCQTENNQQSVPQLIEFPCVRSDPMVGMALSAPQAAFSGSNDYRSVGTSYLSGDWSRPRDGQGLEDFFSEDIRMRSSEMLESDDMQRLLLFGHSDEGGHLDGGGYSYSALYEPQMDQAFEHERGRSSGKAVVGWLKLKAALRWGIFIRKKAKERRAQLVELD</sequence>
<dbReference type="GO" id="GO:0043565">
    <property type="term" value="F:sequence-specific DNA binding"/>
    <property type="evidence" value="ECO:0007669"/>
    <property type="project" value="TreeGrafter"/>
</dbReference>
<dbReference type="InterPro" id="IPR046829">
    <property type="entry name" value="Calmod_bind_C"/>
</dbReference>
<feature type="domain" description="Calmodulin binding protein C-terminal" evidence="11">
    <location>
        <begin position="332"/>
        <end position="394"/>
    </location>
</feature>
<feature type="domain" description="Calmodulin binding protein-like N-terminal" evidence="9">
    <location>
        <begin position="102"/>
        <end position="249"/>
    </location>
</feature>
<name>A0AAP0RDW3_LIQFO</name>
<dbReference type="InterPro" id="IPR046830">
    <property type="entry name" value="Calmod_bind_M"/>
</dbReference>
<dbReference type="PANTHER" id="PTHR31713:SF51">
    <property type="entry name" value="CALMODULIN-BINDING PROTEIN 60 E"/>
    <property type="match status" value="1"/>
</dbReference>
<evidence type="ECO:0000256" key="2">
    <source>
        <dbReference type="ARBA" id="ARBA00007214"/>
    </source>
</evidence>